<reference evidence="1 2" key="1">
    <citation type="submission" date="2019-09" db="EMBL/GenBank/DDBJ databases">
        <title>A chromosome-level genome assembly of the Chinese tupelo Nyssa sinensis.</title>
        <authorList>
            <person name="Yang X."/>
            <person name="Kang M."/>
            <person name="Yang Y."/>
            <person name="Xiong H."/>
            <person name="Wang M."/>
            <person name="Zhang Z."/>
            <person name="Wang Z."/>
            <person name="Wu H."/>
            <person name="Ma T."/>
            <person name="Liu J."/>
            <person name="Xi Z."/>
        </authorList>
    </citation>
    <scope>NUCLEOTIDE SEQUENCE [LARGE SCALE GENOMIC DNA]</scope>
    <source>
        <strain evidence="1">J267</strain>
        <tissue evidence="1">Leaf</tissue>
    </source>
</reference>
<dbReference type="Proteomes" id="UP000325577">
    <property type="component" value="Linkage Group LG9"/>
</dbReference>
<evidence type="ECO:0000313" key="1">
    <source>
        <dbReference type="EMBL" id="KAA8515591.1"/>
    </source>
</evidence>
<dbReference type="EMBL" id="CM018052">
    <property type="protein sequence ID" value="KAA8515591.1"/>
    <property type="molecule type" value="Genomic_DNA"/>
</dbReference>
<proteinExistence type="predicted"/>
<keyword evidence="2" id="KW-1185">Reference proteome</keyword>
<dbReference type="AlphaFoldDB" id="A0A5J4ZE58"/>
<name>A0A5J4ZE58_9ASTE</name>
<protein>
    <submittedName>
        <fullName evidence="1">Uncharacterized protein</fullName>
    </submittedName>
</protein>
<gene>
    <name evidence="1" type="ORF">F0562_018798</name>
</gene>
<accession>A0A5J4ZE58</accession>
<evidence type="ECO:0000313" key="2">
    <source>
        <dbReference type="Proteomes" id="UP000325577"/>
    </source>
</evidence>
<organism evidence="1 2">
    <name type="scientific">Nyssa sinensis</name>
    <dbReference type="NCBI Taxonomy" id="561372"/>
    <lineage>
        <taxon>Eukaryota</taxon>
        <taxon>Viridiplantae</taxon>
        <taxon>Streptophyta</taxon>
        <taxon>Embryophyta</taxon>
        <taxon>Tracheophyta</taxon>
        <taxon>Spermatophyta</taxon>
        <taxon>Magnoliopsida</taxon>
        <taxon>eudicotyledons</taxon>
        <taxon>Gunneridae</taxon>
        <taxon>Pentapetalae</taxon>
        <taxon>asterids</taxon>
        <taxon>Cornales</taxon>
        <taxon>Nyssaceae</taxon>
        <taxon>Nyssa</taxon>
    </lineage>
</organism>
<sequence>MEHDGQPYPAPFRIRSHPQLFNKDLGPEMGPTSSRLEHICGLRPNARAHFLLLGPRVAHVGDHVVLSAPRRVFDGRDRNQESSKGQVSDASNNHWPFHRSICYGYRILAVLATVVTVRGEAKTVGEEFRLMLAMGLASSVVVVDEDLRMRWWAISVEAKVTFRPLEIR</sequence>